<dbReference type="PATRIC" id="fig|573060.9.peg.1331"/>
<protein>
    <recommendedName>
        <fullName evidence="4">Transmembrane protein</fullName>
    </recommendedName>
</protein>
<keyword evidence="3" id="KW-1185">Reference proteome</keyword>
<reference evidence="2 3" key="1">
    <citation type="submission" date="2009-05" db="EMBL/GenBank/DDBJ databases">
        <title>The draft genome of Acidovorax delafieldii 2AN.</title>
        <authorList>
            <consortium name="US DOE Joint Genome Institute (JGI-PGF)"/>
            <person name="Lucas S."/>
            <person name="Copeland A."/>
            <person name="Lapidus A."/>
            <person name="Glavina del Rio T."/>
            <person name="Tice H."/>
            <person name="Bruce D."/>
            <person name="Goodwin L."/>
            <person name="Pitluck S."/>
            <person name="Larimer F."/>
            <person name="Land M.L."/>
            <person name="Hauser L."/>
            <person name="Shelobolina E.S."/>
            <person name="Picardal F."/>
            <person name="Roden E."/>
            <person name="Emerson D."/>
        </authorList>
    </citation>
    <scope>NUCLEOTIDE SEQUENCE [LARGE SCALE GENOMIC DNA]</scope>
    <source>
        <strain evidence="2 3">2AN</strain>
    </source>
</reference>
<keyword evidence="1" id="KW-0472">Membrane</keyword>
<proteinExistence type="predicted"/>
<evidence type="ECO:0008006" key="4">
    <source>
        <dbReference type="Google" id="ProtNLM"/>
    </source>
</evidence>
<keyword evidence="1" id="KW-1133">Transmembrane helix</keyword>
<evidence type="ECO:0000313" key="2">
    <source>
        <dbReference type="EMBL" id="EER58772.1"/>
    </source>
</evidence>
<keyword evidence="1" id="KW-0812">Transmembrane</keyword>
<dbReference type="AlphaFoldDB" id="C5T9S4"/>
<evidence type="ECO:0000256" key="1">
    <source>
        <dbReference type="SAM" id="Phobius"/>
    </source>
</evidence>
<feature type="transmembrane region" description="Helical" evidence="1">
    <location>
        <begin position="37"/>
        <end position="61"/>
    </location>
</feature>
<dbReference type="RefSeq" id="WP_005799363.1">
    <property type="nucleotide sequence ID" value="NZ_ACQT01000207.1"/>
</dbReference>
<gene>
    <name evidence="2" type="ORF">AcdelDRAFT_3654</name>
</gene>
<organism evidence="2 3">
    <name type="scientific">Acidovorax delafieldii 2AN</name>
    <dbReference type="NCBI Taxonomy" id="573060"/>
    <lineage>
        <taxon>Bacteria</taxon>
        <taxon>Pseudomonadati</taxon>
        <taxon>Pseudomonadota</taxon>
        <taxon>Betaproteobacteria</taxon>
        <taxon>Burkholderiales</taxon>
        <taxon>Comamonadaceae</taxon>
        <taxon>Acidovorax</taxon>
    </lineage>
</organism>
<dbReference type="Proteomes" id="UP000003856">
    <property type="component" value="Unassembled WGS sequence"/>
</dbReference>
<sequence>MLNLSSPRFLRSMVWLDAATGLLLGTLHLALPDRLAVWFGLPAALLQASGLLLLGFAGLAITIARGQPLPRGLLWCLVGGNVLWAAASLALWAGPLLAPTLLGQGYLLVHAVAVAGLAELQWWAARRPTGMAAA</sequence>
<feature type="transmembrane region" description="Helical" evidence="1">
    <location>
        <begin position="105"/>
        <end position="125"/>
    </location>
</feature>
<dbReference type="EMBL" id="ACQT01000207">
    <property type="protein sequence ID" value="EER58772.1"/>
    <property type="molecule type" value="Genomic_DNA"/>
</dbReference>
<name>C5T9S4_ACIDE</name>
<feature type="transmembrane region" description="Helical" evidence="1">
    <location>
        <begin position="73"/>
        <end position="93"/>
    </location>
</feature>
<comment type="caution">
    <text evidence="2">The sequence shown here is derived from an EMBL/GenBank/DDBJ whole genome shotgun (WGS) entry which is preliminary data.</text>
</comment>
<feature type="transmembrane region" description="Helical" evidence="1">
    <location>
        <begin position="12"/>
        <end position="31"/>
    </location>
</feature>
<evidence type="ECO:0000313" key="3">
    <source>
        <dbReference type="Proteomes" id="UP000003856"/>
    </source>
</evidence>
<accession>C5T9S4</accession>